<gene>
    <name evidence="1" type="ORF">DERF_011909</name>
</gene>
<reference evidence="1" key="1">
    <citation type="submission" date="2013-05" db="EMBL/GenBank/DDBJ databases">
        <authorList>
            <person name="Yim A.K.Y."/>
            <person name="Chan T.F."/>
            <person name="Ji K.M."/>
            <person name="Liu X.Y."/>
            <person name="Zhou J.W."/>
            <person name="Li R.Q."/>
            <person name="Yang K.Y."/>
            <person name="Li J."/>
            <person name="Li M."/>
            <person name="Law P.T.W."/>
            <person name="Wu Y.L."/>
            <person name="Cai Z.L."/>
            <person name="Qin H."/>
            <person name="Bao Y."/>
            <person name="Leung R.K.K."/>
            <person name="Ng P.K.S."/>
            <person name="Zou J."/>
            <person name="Zhong X.J."/>
            <person name="Ran P.X."/>
            <person name="Zhong N.S."/>
            <person name="Liu Z.G."/>
            <person name="Tsui S.K.W."/>
        </authorList>
    </citation>
    <scope>NUCLEOTIDE SEQUENCE</scope>
    <source>
        <strain evidence="1">Derf</strain>
        <tissue evidence="1">Whole organism</tissue>
    </source>
</reference>
<evidence type="ECO:0000313" key="1">
    <source>
        <dbReference type="EMBL" id="KAH9501039.1"/>
    </source>
</evidence>
<comment type="caution">
    <text evidence="1">The sequence shown here is derived from an EMBL/GenBank/DDBJ whole genome shotgun (WGS) entry which is preliminary data.</text>
</comment>
<name>A0A922HNV0_DERFA</name>
<proteinExistence type="predicted"/>
<evidence type="ECO:0000313" key="2">
    <source>
        <dbReference type="Proteomes" id="UP000790347"/>
    </source>
</evidence>
<reference evidence="1" key="2">
    <citation type="journal article" date="2022" name="Res Sq">
        <title>Comparative Genomics Reveals Insights into the Divergent Evolution of Astigmatic Mites and Household Pest Adaptations.</title>
        <authorList>
            <person name="Xiong Q."/>
            <person name="Wan A.T.-Y."/>
            <person name="Liu X.-Y."/>
            <person name="Fung C.S.-H."/>
            <person name="Xiao X."/>
            <person name="Malainual N."/>
            <person name="Hou J."/>
            <person name="Wang L."/>
            <person name="Wang M."/>
            <person name="Yang K."/>
            <person name="Cui Y."/>
            <person name="Leung E."/>
            <person name="Nong W."/>
            <person name="Shin S.-K."/>
            <person name="Au S."/>
            <person name="Jeong K.Y."/>
            <person name="Chew F.T."/>
            <person name="Hui J."/>
            <person name="Leung T.F."/>
            <person name="Tungtrongchitr A."/>
            <person name="Zhong N."/>
            <person name="Liu Z."/>
            <person name="Tsui S."/>
        </authorList>
    </citation>
    <scope>NUCLEOTIDE SEQUENCE</scope>
    <source>
        <strain evidence="1">Derf</strain>
        <tissue evidence="1">Whole organism</tissue>
    </source>
</reference>
<sequence length="140" mass="14962">MVIYDSSSLSSIVQFPSLLDDCFGAGGGASFLGGIHNAPNGNVPVGVNPFNCRTLSDSSRNTENTRAILPMARILFRITSLRAVAAGNCIGTRALPITKIIVIGSMVLNRIKAIHVWDNEMECLECINITMIISIPSSIL</sequence>
<dbReference type="Proteomes" id="UP000790347">
    <property type="component" value="Unassembled WGS sequence"/>
</dbReference>
<keyword evidence="2" id="KW-1185">Reference proteome</keyword>
<dbReference type="EMBL" id="ASGP02000006">
    <property type="protein sequence ID" value="KAH9501039.1"/>
    <property type="molecule type" value="Genomic_DNA"/>
</dbReference>
<organism evidence="1 2">
    <name type="scientific">Dermatophagoides farinae</name>
    <name type="common">American house dust mite</name>
    <dbReference type="NCBI Taxonomy" id="6954"/>
    <lineage>
        <taxon>Eukaryota</taxon>
        <taxon>Metazoa</taxon>
        <taxon>Ecdysozoa</taxon>
        <taxon>Arthropoda</taxon>
        <taxon>Chelicerata</taxon>
        <taxon>Arachnida</taxon>
        <taxon>Acari</taxon>
        <taxon>Acariformes</taxon>
        <taxon>Sarcoptiformes</taxon>
        <taxon>Astigmata</taxon>
        <taxon>Psoroptidia</taxon>
        <taxon>Analgoidea</taxon>
        <taxon>Pyroglyphidae</taxon>
        <taxon>Dermatophagoidinae</taxon>
        <taxon>Dermatophagoides</taxon>
    </lineage>
</organism>
<accession>A0A922HNV0</accession>
<protein>
    <submittedName>
        <fullName evidence="1">Uncharacterized protein</fullName>
    </submittedName>
</protein>
<dbReference type="AlphaFoldDB" id="A0A922HNV0"/>